<accession>A0A453LXS9</accession>
<reference evidence="2" key="1">
    <citation type="journal article" date="2014" name="Science">
        <title>Ancient hybridizations among the ancestral genomes of bread wheat.</title>
        <authorList>
            <consortium name="International Wheat Genome Sequencing Consortium,"/>
            <person name="Marcussen T."/>
            <person name="Sandve S.R."/>
            <person name="Heier L."/>
            <person name="Spannagl M."/>
            <person name="Pfeifer M."/>
            <person name="Jakobsen K.S."/>
            <person name="Wulff B.B."/>
            <person name="Steuernagel B."/>
            <person name="Mayer K.F."/>
            <person name="Olsen O.A."/>
        </authorList>
    </citation>
    <scope>NUCLEOTIDE SEQUENCE [LARGE SCALE GENOMIC DNA]</scope>
    <source>
        <strain evidence="2">cv. AL8/78</strain>
    </source>
</reference>
<organism evidence="1 2">
    <name type="scientific">Aegilops tauschii subsp. strangulata</name>
    <name type="common">Goatgrass</name>
    <dbReference type="NCBI Taxonomy" id="200361"/>
    <lineage>
        <taxon>Eukaryota</taxon>
        <taxon>Viridiplantae</taxon>
        <taxon>Streptophyta</taxon>
        <taxon>Embryophyta</taxon>
        <taxon>Tracheophyta</taxon>
        <taxon>Spermatophyta</taxon>
        <taxon>Magnoliopsida</taxon>
        <taxon>Liliopsida</taxon>
        <taxon>Poales</taxon>
        <taxon>Poaceae</taxon>
        <taxon>BOP clade</taxon>
        <taxon>Pooideae</taxon>
        <taxon>Triticodae</taxon>
        <taxon>Triticeae</taxon>
        <taxon>Triticinae</taxon>
        <taxon>Aegilops</taxon>
    </lineage>
</organism>
<evidence type="ECO:0000313" key="2">
    <source>
        <dbReference type="Proteomes" id="UP000015105"/>
    </source>
</evidence>
<proteinExistence type="predicted"/>
<dbReference type="GO" id="GO:0010025">
    <property type="term" value="P:wax biosynthetic process"/>
    <property type="evidence" value="ECO:0007669"/>
    <property type="project" value="TreeGrafter"/>
</dbReference>
<sequence>MDKTAYTVKVGEATPAAGGRPAAGPVYRSIYAKDGLMRLPQEIHSPWDFFRVEQSRSIPRTECSDGARFLMARLVTMCGKRMNKCTRRLSRLEQLSEASALSRGAHCAIYGSNCPEWVMAMQACNSQGICYVPLYD</sequence>
<reference evidence="1" key="3">
    <citation type="journal article" date="2017" name="Nature">
        <title>Genome sequence of the progenitor of the wheat D genome Aegilops tauschii.</title>
        <authorList>
            <person name="Luo M.C."/>
            <person name="Gu Y.Q."/>
            <person name="Puiu D."/>
            <person name="Wang H."/>
            <person name="Twardziok S.O."/>
            <person name="Deal K.R."/>
            <person name="Huo N."/>
            <person name="Zhu T."/>
            <person name="Wang L."/>
            <person name="Wang Y."/>
            <person name="McGuire P.E."/>
            <person name="Liu S."/>
            <person name="Long H."/>
            <person name="Ramasamy R.K."/>
            <person name="Rodriguez J.C."/>
            <person name="Van S.L."/>
            <person name="Yuan L."/>
            <person name="Wang Z."/>
            <person name="Xia Z."/>
            <person name="Xiao L."/>
            <person name="Anderson O.D."/>
            <person name="Ouyang S."/>
            <person name="Liang Y."/>
            <person name="Zimin A.V."/>
            <person name="Pertea G."/>
            <person name="Qi P."/>
            <person name="Bennetzen J.L."/>
            <person name="Dai X."/>
            <person name="Dawson M.W."/>
            <person name="Muller H.G."/>
            <person name="Kugler K."/>
            <person name="Rivarola-Duarte L."/>
            <person name="Spannagl M."/>
            <person name="Mayer K.F.X."/>
            <person name="Lu F.H."/>
            <person name="Bevan M.W."/>
            <person name="Leroy P."/>
            <person name="Li P."/>
            <person name="You F.M."/>
            <person name="Sun Q."/>
            <person name="Liu Z."/>
            <person name="Lyons E."/>
            <person name="Wicker T."/>
            <person name="Salzberg S.L."/>
            <person name="Devos K.M."/>
            <person name="Dvorak J."/>
        </authorList>
    </citation>
    <scope>NUCLEOTIDE SEQUENCE [LARGE SCALE GENOMIC DNA]</scope>
    <source>
        <strain evidence="1">cv. AL8/78</strain>
    </source>
</reference>
<evidence type="ECO:0008006" key="3">
    <source>
        <dbReference type="Google" id="ProtNLM"/>
    </source>
</evidence>
<dbReference type="PANTHER" id="PTHR43272:SF4">
    <property type="entry name" value="LONG CHAIN ACYL-COA SYNTHETASE 2"/>
    <property type="match status" value="1"/>
</dbReference>
<dbReference type="GO" id="GO:0005783">
    <property type="term" value="C:endoplasmic reticulum"/>
    <property type="evidence" value="ECO:0007669"/>
    <property type="project" value="TreeGrafter"/>
</dbReference>
<dbReference type="SUPFAM" id="SSF56801">
    <property type="entry name" value="Acetyl-CoA synthetase-like"/>
    <property type="match status" value="1"/>
</dbReference>
<dbReference type="Proteomes" id="UP000015105">
    <property type="component" value="Chromosome 5D"/>
</dbReference>
<dbReference type="EnsemblPlants" id="AET5Gv20945200.24">
    <property type="protein sequence ID" value="AET5Gv20945200.24"/>
    <property type="gene ID" value="AET5Gv20945200"/>
</dbReference>
<dbReference type="GO" id="GO:0010143">
    <property type="term" value="P:cutin biosynthetic process"/>
    <property type="evidence" value="ECO:0007669"/>
    <property type="project" value="TreeGrafter"/>
</dbReference>
<dbReference type="GO" id="GO:0016020">
    <property type="term" value="C:membrane"/>
    <property type="evidence" value="ECO:0007669"/>
    <property type="project" value="TreeGrafter"/>
</dbReference>
<reference evidence="1" key="4">
    <citation type="submission" date="2019-03" db="UniProtKB">
        <authorList>
            <consortium name="EnsemblPlants"/>
        </authorList>
    </citation>
    <scope>IDENTIFICATION</scope>
</reference>
<keyword evidence="2" id="KW-1185">Reference proteome</keyword>
<dbReference type="PANTHER" id="PTHR43272">
    <property type="entry name" value="LONG-CHAIN-FATTY-ACID--COA LIGASE"/>
    <property type="match status" value="1"/>
</dbReference>
<dbReference type="Gene3D" id="3.40.50.980">
    <property type="match status" value="1"/>
</dbReference>
<reference evidence="1" key="5">
    <citation type="journal article" date="2021" name="G3 (Bethesda)">
        <title>Aegilops tauschii genome assembly Aet v5.0 features greater sequence contiguity and improved annotation.</title>
        <authorList>
            <person name="Wang L."/>
            <person name="Zhu T."/>
            <person name="Rodriguez J.C."/>
            <person name="Deal K.R."/>
            <person name="Dubcovsky J."/>
            <person name="McGuire P.E."/>
            <person name="Lux T."/>
            <person name="Spannagl M."/>
            <person name="Mayer K.F.X."/>
            <person name="Baldrich P."/>
            <person name="Meyers B.C."/>
            <person name="Huo N."/>
            <person name="Gu Y.Q."/>
            <person name="Zhou H."/>
            <person name="Devos K.M."/>
            <person name="Bennetzen J.L."/>
            <person name="Unver T."/>
            <person name="Budak H."/>
            <person name="Gulick P.J."/>
            <person name="Galiba G."/>
            <person name="Kalapos B."/>
            <person name="Nelson D.R."/>
            <person name="Li P."/>
            <person name="You F.M."/>
            <person name="Luo M.C."/>
            <person name="Dvorak J."/>
        </authorList>
    </citation>
    <scope>NUCLEOTIDE SEQUENCE [LARGE SCALE GENOMIC DNA]</scope>
    <source>
        <strain evidence="1">cv. AL8/78</strain>
    </source>
</reference>
<dbReference type="AlphaFoldDB" id="A0A453LXS9"/>
<protein>
    <recommendedName>
        <fullName evidence="3">AMP-dependent synthetase/ligase domain-containing protein</fullName>
    </recommendedName>
</protein>
<dbReference type="GO" id="GO:0004467">
    <property type="term" value="F:long-chain fatty acid-CoA ligase activity"/>
    <property type="evidence" value="ECO:0007669"/>
    <property type="project" value="TreeGrafter"/>
</dbReference>
<reference evidence="2" key="2">
    <citation type="journal article" date="2017" name="Nat. Plants">
        <title>The Aegilops tauschii genome reveals multiple impacts of transposons.</title>
        <authorList>
            <person name="Zhao G."/>
            <person name="Zou C."/>
            <person name="Li K."/>
            <person name="Wang K."/>
            <person name="Li T."/>
            <person name="Gao L."/>
            <person name="Zhang X."/>
            <person name="Wang H."/>
            <person name="Yang Z."/>
            <person name="Liu X."/>
            <person name="Jiang W."/>
            <person name="Mao L."/>
            <person name="Kong X."/>
            <person name="Jiao Y."/>
            <person name="Jia J."/>
        </authorList>
    </citation>
    <scope>NUCLEOTIDE SEQUENCE [LARGE SCALE GENOMIC DNA]</scope>
    <source>
        <strain evidence="2">cv. AL8/78</strain>
    </source>
</reference>
<name>A0A453LXS9_AEGTS</name>
<dbReference type="Gramene" id="AET5Gv20945200.24">
    <property type="protein sequence ID" value="AET5Gv20945200.24"/>
    <property type="gene ID" value="AET5Gv20945200"/>
</dbReference>
<evidence type="ECO:0000313" key="1">
    <source>
        <dbReference type="EnsemblPlants" id="AET5Gv20945200.24"/>
    </source>
</evidence>